<feature type="compositionally biased region" description="Low complexity" evidence="1">
    <location>
        <begin position="137"/>
        <end position="148"/>
    </location>
</feature>
<dbReference type="Proteomes" id="UP000002949">
    <property type="component" value="Unassembled WGS sequence"/>
</dbReference>
<keyword evidence="4" id="KW-1185">Reference proteome</keyword>
<dbReference type="AlphaFoldDB" id="G6YEI6"/>
<feature type="compositionally biased region" description="Polar residues" evidence="1">
    <location>
        <begin position="22"/>
        <end position="33"/>
    </location>
</feature>
<evidence type="ECO:0000313" key="4">
    <source>
        <dbReference type="Proteomes" id="UP000002949"/>
    </source>
</evidence>
<keyword evidence="3" id="KW-0966">Cell projection</keyword>
<name>G6YEI6_9HYPH</name>
<feature type="compositionally biased region" description="Gly residues" evidence="1">
    <location>
        <begin position="425"/>
        <end position="436"/>
    </location>
</feature>
<feature type="compositionally biased region" description="Low complexity" evidence="1">
    <location>
        <begin position="159"/>
        <end position="180"/>
    </location>
</feature>
<protein>
    <submittedName>
        <fullName evidence="3">Flagellar hook-length control protein-like, C-terminal domain</fullName>
    </submittedName>
</protein>
<feature type="region of interest" description="Disordered" evidence="1">
    <location>
        <begin position="406"/>
        <end position="465"/>
    </location>
</feature>
<feature type="compositionally biased region" description="Basic and acidic residues" evidence="1">
    <location>
        <begin position="455"/>
        <end position="465"/>
    </location>
</feature>
<gene>
    <name evidence="3" type="ORF">MEA186_21896</name>
</gene>
<proteinExistence type="predicted"/>
<evidence type="ECO:0000256" key="1">
    <source>
        <dbReference type="SAM" id="MobiDB-lite"/>
    </source>
</evidence>
<dbReference type="eggNOG" id="COG3144">
    <property type="taxonomic scope" value="Bacteria"/>
</dbReference>
<feature type="compositionally biased region" description="Basic and acidic residues" evidence="1">
    <location>
        <begin position="218"/>
        <end position="233"/>
    </location>
</feature>
<evidence type="ECO:0000259" key="2">
    <source>
        <dbReference type="Pfam" id="PF02120"/>
    </source>
</evidence>
<dbReference type="OrthoDB" id="8117459at2"/>
<dbReference type="InterPro" id="IPR021136">
    <property type="entry name" value="Flagellar_hook_control-like_C"/>
</dbReference>
<sequence length="465" mass="47622">MTTSLGQALPGLVSTRAPSKAAATNGSSETSSFDDMVRGTEKPAGPESQPNDAGPHGARWAKGASVNLGKAQPDHEPPARAASPKQPAGRIAKADADTDTGKASDDAEPAAQSANVASLQDRLPLLMALHDIRQFSAAAKAEGSAATANGETAEPTLESQPLPAQQQLSSLKKSRSSSGSDARDVGSIAKAERIANGVSLPGQLRQPDVVGSVLKGPPRPDDDITIPSKDKVATDVPASPAKRPAPGSKSLDAIRSAMPSEQGKQATSTARIDVVAEQSFPAPAQSPMSQTTSVLIDAIASDGGLRQAFSTASASPQMASSVAVPTHILKIELHPAELGMVTASLRLAGEQLSIELKPETHEAYRRLAADSEAIVKSLRGLGFDVDKVAILQPSIAVPTAARADASSSLPMSTGREQSAFQSGDPSGGNAGSGGQQPGRNYPNDAQEIGRAVSPARERTGDGMFI</sequence>
<feature type="domain" description="Flagellar hook-length control protein-like C-terminal" evidence="2">
    <location>
        <begin position="325"/>
        <end position="390"/>
    </location>
</feature>
<organism evidence="3 4">
    <name type="scientific">Mesorhizobium amorphae CCNWGS0123</name>
    <dbReference type="NCBI Taxonomy" id="1082933"/>
    <lineage>
        <taxon>Bacteria</taxon>
        <taxon>Pseudomonadati</taxon>
        <taxon>Pseudomonadota</taxon>
        <taxon>Alphaproteobacteria</taxon>
        <taxon>Hyphomicrobiales</taxon>
        <taxon>Phyllobacteriaceae</taxon>
        <taxon>Mesorhizobium</taxon>
    </lineage>
</organism>
<dbReference type="STRING" id="1082933.A6B35_27590"/>
<reference evidence="3 4" key="1">
    <citation type="journal article" date="2012" name="J. Bacteriol.">
        <title>Draft Genome Sequence of Plant Growth-Promoting Rhizobium Mesorhizobium amorphae, Isolated from Zinc-Lead Mine Tailings.</title>
        <authorList>
            <person name="Hao X."/>
            <person name="Lin Y."/>
            <person name="Johnstone L."/>
            <person name="Baltrus D.A."/>
            <person name="Miller S.J."/>
            <person name="Wei G."/>
            <person name="Rensing C."/>
        </authorList>
    </citation>
    <scope>NUCLEOTIDE SEQUENCE [LARGE SCALE GENOMIC DNA]</scope>
    <source>
        <strain evidence="3 4">CCNWGS0123</strain>
    </source>
</reference>
<dbReference type="EMBL" id="AGSN01000145">
    <property type="protein sequence ID" value="EHH09795.1"/>
    <property type="molecule type" value="Genomic_DNA"/>
</dbReference>
<feature type="region of interest" description="Disordered" evidence="1">
    <location>
        <begin position="137"/>
        <end position="251"/>
    </location>
</feature>
<keyword evidence="3" id="KW-0969">Cilium</keyword>
<feature type="compositionally biased region" description="Basic and acidic residues" evidence="1">
    <location>
        <begin position="92"/>
        <end position="105"/>
    </location>
</feature>
<dbReference type="Gene3D" id="3.30.750.140">
    <property type="match status" value="1"/>
</dbReference>
<dbReference type="KEGG" id="mamo:A6B35_27590"/>
<feature type="region of interest" description="Disordered" evidence="1">
    <location>
        <begin position="1"/>
        <end position="115"/>
    </location>
</feature>
<dbReference type="Pfam" id="PF02120">
    <property type="entry name" value="Flg_hook"/>
    <property type="match status" value="1"/>
</dbReference>
<feature type="compositionally biased region" description="Polar residues" evidence="1">
    <location>
        <begin position="406"/>
        <end position="421"/>
    </location>
</feature>
<dbReference type="InterPro" id="IPR038610">
    <property type="entry name" value="FliK-like_C_sf"/>
</dbReference>
<accession>G6YEI6</accession>
<dbReference type="RefSeq" id="WP_006204076.1">
    <property type="nucleotide sequence ID" value="NZ_AGSN01000145.1"/>
</dbReference>
<dbReference type="PATRIC" id="fig|1082933.3.peg.4268"/>
<keyword evidence="3" id="KW-0282">Flagellum</keyword>
<evidence type="ECO:0000313" key="3">
    <source>
        <dbReference type="EMBL" id="EHH09795.1"/>
    </source>
</evidence>